<proteinExistence type="predicted"/>
<accession>A0A344LA67</accession>
<feature type="domain" description="NAD(P)-binding" evidence="1">
    <location>
        <begin position="70"/>
        <end position="166"/>
    </location>
</feature>
<dbReference type="SUPFAM" id="SSF51735">
    <property type="entry name" value="NAD(P)-binding Rossmann-fold domains"/>
    <property type="match status" value="1"/>
</dbReference>
<dbReference type="Gene3D" id="3.40.50.720">
    <property type="entry name" value="NAD(P)-binding Rossmann-like Domain"/>
    <property type="match status" value="1"/>
</dbReference>
<dbReference type="PANTHER" id="PTHR43162:SF1">
    <property type="entry name" value="PRESTALK A DIFFERENTIATION PROTEIN A"/>
    <property type="match status" value="1"/>
</dbReference>
<dbReference type="InterPro" id="IPR036291">
    <property type="entry name" value="NAD(P)-bd_dom_sf"/>
</dbReference>
<gene>
    <name evidence="2" type="ORF">A4R43_22615</name>
</gene>
<evidence type="ECO:0000313" key="3">
    <source>
        <dbReference type="Proteomes" id="UP000250434"/>
    </source>
</evidence>
<evidence type="ECO:0000313" key="2">
    <source>
        <dbReference type="EMBL" id="AXB44941.1"/>
    </source>
</evidence>
<dbReference type="KEGG" id="aab:A4R43_22615"/>
<name>A0A344LA67_9PSEU</name>
<evidence type="ECO:0000259" key="1">
    <source>
        <dbReference type="Pfam" id="PF13460"/>
    </source>
</evidence>
<protein>
    <recommendedName>
        <fullName evidence="1">NAD(P)-binding domain-containing protein</fullName>
    </recommendedName>
</protein>
<dbReference type="InterPro" id="IPR051604">
    <property type="entry name" value="Ergot_Alk_Oxidoreductase"/>
</dbReference>
<dbReference type="OrthoDB" id="3207931at2"/>
<reference evidence="2 3" key="1">
    <citation type="submission" date="2016-04" db="EMBL/GenBank/DDBJ databases">
        <title>Complete genome sequence and analysis of deep-sea sediment isolate, Amycolatopsis sp. WP1.</title>
        <authorList>
            <person name="Wang H."/>
            <person name="Chen S."/>
            <person name="Wu Q."/>
        </authorList>
    </citation>
    <scope>NUCLEOTIDE SEQUENCE [LARGE SCALE GENOMIC DNA]</scope>
    <source>
        <strain evidence="2 3">WP1</strain>
    </source>
</reference>
<keyword evidence="3" id="KW-1185">Reference proteome</keyword>
<dbReference type="Proteomes" id="UP000250434">
    <property type="component" value="Chromosome"/>
</dbReference>
<dbReference type="EMBL" id="CP015163">
    <property type="protein sequence ID" value="AXB44941.1"/>
    <property type="molecule type" value="Genomic_DNA"/>
</dbReference>
<organism evidence="2 3">
    <name type="scientific">Amycolatopsis albispora</name>
    <dbReference type="NCBI Taxonomy" id="1804986"/>
    <lineage>
        <taxon>Bacteria</taxon>
        <taxon>Bacillati</taxon>
        <taxon>Actinomycetota</taxon>
        <taxon>Actinomycetes</taxon>
        <taxon>Pseudonocardiales</taxon>
        <taxon>Pseudonocardiaceae</taxon>
        <taxon>Amycolatopsis</taxon>
    </lineage>
</organism>
<dbReference type="InterPro" id="IPR016040">
    <property type="entry name" value="NAD(P)-bd_dom"/>
</dbReference>
<dbReference type="RefSeq" id="WP_113694203.1">
    <property type="nucleotide sequence ID" value="NZ_CP015163.1"/>
</dbReference>
<sequence>MTILVTGARGSVARALIDQLLAEGEKVRASSSSPDAVVPDGVELVPGFDLTGVTKVFLYAKPEVIPEFLAAASGVEHIVLLSSLASAEPEMAPGIAEWHLAAERPIEASGIPWTFLRPGAFATNTLAWAPGIREHGVAREAFPEMHMNSVHEQDIAQLARHALTRPGHAGKAYSLTGPESLSVRQHVDLIGAAIGRSLKVEKLPREQATHLPDAALDAMEAAGTTPQPVGPTLEDHIGEPARTFATWAADHADDFR</sequence>
<dbReference type="PANTHER" id="PTHR43162">
    <property type="match status" value="1"/>
</dbReference>
<dbReference type="AlphaFoldDB" id="A0A344LA67"/>
<dbReference type="Pfam" id="PF13460">
    <property type="entry name" value="NAD_binding_10"/>
    <property type="match status" value="1"/>
</dbReference>